<dbReference type="Proteomes" id="UP001195914">
    <property type="component" value="Unassembled WGS sequence"/>
</dbReference>
<organism evidence="1 2">
    <name type="scientific">Babesia divergens</name>
    <dbReference type="NCBI Taxonomy" id="32595"/>
    <lineage>
        <taxon>Eukaryota</taxon>
        <taxon>Sar</taxon>
        <taxon>Alveolata</taxon>
        <taxon>Apicomplexa</taxon>
        <taxon>Aconoidasida</taxon>
        <taxon>Piroplasmida</taxon>
        <taxon>Babesiidae</taxon>
        <taxon>Babesia</taxon>
    </lineage>
</organism>
<comment type="caution">
    <text evidence="1">The sequence shown here is derived from an EMBL/GenBank/DDBJ whole genome shotgun (WGS) entry which is preliminary data.</text>
</comment>
<dbReference type="AlphaFoldDB" id="A0AAD9LDD5"/>
<evidence type="ECO:0000313" key="2">
    <source>
        <dbReference type="Proteomes" id="UP001195914"/>
    </source>
</evidence>
<keyword evidence="2" id="KW-1185">Reference proteome</keyword>
<dbReference type="EMBL" id="JAHBMH010000074">
    <property type="protein sequence ID" value="KAK1932196.1"/>
    <property type="molecule type" value="Genomic_DNA"/>
</dbReference>
<reference evidence="1" key="1">
    <citation type="journal article" date="2014" name="Nucleic Acids Res.">
        <title>The evolutionary dynamics of variant antigen genes in Babesia reveal a history of genomic innovation underlying host-parasite interaction.</title>
        <authorList>
            <person name="Jackson A.P."/>
            <person name="Otto T.D."/>
            <person name="Darby A."/>
            <person name="Ramaprasad A."/>
            <person name="Xia D."/>
            <person name="Echaide I.E."/>
            <person name="Farber M."/>
            <person name="Gahlot S."/>
            <person name="Gamble J."/>
            <person name="Gupta D."/>
            <person name="Gupta Y."/>
            <person name="Jackson L."/>
            <person name="Malandrin L."/>
            <person name="Malas T.B."/>
            <person name="Moussa E."/>
            <person name="Nair M."/>
            <person name="Reid A.J."/>
            <person name="Sanders M."/>
            <person name="Sharma J."/>
            <person name="Tracey A."/>
            <person name="Quail M.A."/>
            <person name="Weir W."/>
            <person name="Wastling J.M."/>
            <person name="Hall N."/>
            <person name="Willadsen P."/>
            <person name="Lingelbach K."/>
            <person name="Shiels B."/>
            <person name="Tait A."/>
            <person name="Berriman M."/>
            <person name="Allred D.R."/>
            <person name="Pain A."/>
        </authorList>
    </citation>
    <scope>NUCLEOTIDE SEQUENCE</scope>
    <source>
        <strain evidence="1">1802A</strain>
    </source>
</reference>
<gene>
    <name evidence="1" type="ORF">X943_000869</name>
</gene>
<proteinExistence type="predicted"/>
<protein>
    <submittedName>
        <fullName evidence="1">Secreted antigen 1</fullName>
    </submittedName>
</protein>
<name>A0AAD9LDD5_BABDI</name>
<accession>A0AAD9LDD5</accession>
<sequence>MAEQQPCNFEDPGTLKDILELLAKLSESRTLKNSVGQKLLEDVQKYCKDAEKFYGSHSGLLMTVLQYAGNIRSSILKNSQSSETYDKYKDLETEHGSHERCVAEALKECLPRGYAALYYLYFMCSNDCKSMHGGAWNNNNVKDSGQKLYKWLTDDRTVTMPELIDRGFSQGKLKESNDGDTVATLIAKIIKHDSAGPLQSALSYLLFVCPWEEFLLGHALCFLNTFCSKVSAEEGLQEKLKGYSGDLKTVCQDLQNHLQHFIVGTSKLYAVCQKNTKLFDGIWDDKNFDKYCDWLKGNLHYIIGSLVSMSQEPPGWDLSTIQSASSAGPFKYGFVFRTSWDASTSESKLQGYISKLTGSDSGSLGKLKSFLENPSTPSSAGATAGGVFTGLLGTGGLGAGAAYATNAFGLKDIITGFISSFLK</sequence>
<reference evidence="1" key="2">
    <citation type="submission" date="2021-05" db="EMBL/GenBank/DDBJ databases">
        <authorList>
            <person name="Pain A."/>
        </authorList>
    </citation>
    <scope>NUCLEOTIDE SEQUENCE</scope>
    <source>
        <strain evidence="1">1802A</strain>
    </source>
</reference>
<evidence type="ECO:0000313" key="1">
    <source>
        <dbReference type="EMBL" id="KAK1932196.1"/>
    </source>
</evidence>